<feature type="signal peptide" evidence="6">
    <location>
        <begin position="1"/>
        <end position="33"/>
    </location>
</feature>
<feature type="region of interest" description="Disordered" evidence="4">
    <location>
        <begin position="683"/>
        <end position="793"/>
    </location>
</feature>
<accession>A9VDA0</accession>
<proteinExistence type="predicted"/>
<evidence type="ECO:0000313" key="7">
    <source>
        <dbReference type="EMBL" id="EDQ84492.1"/>
    </source>
</evidence>
<evidence type="ECO:0000313" key="8">
    <source>
        <dbReference type="Proteomes" id="UP000001357"/>
    </source>
</evidence>
<keyword evidence="5" id="KW-0472">Membrane</keyword>
<dbReference type="PROSITE" id="PS50088">
    <property type="entry name" value="ANK_REPEAT"/>
    <property type="match status" value="1"/>
</dbReference>
<dbReference type="Pfam" id="PF12796">
    <property type="entry name" value="Ank_2"/>
    <property type="match status" value="1"/>
</dbReference>
<dbReference type="InterPro" id="IPR051070">
    <property type="entry name" value="NF-kappa-B_inhibitor"/>
</dbReference>
<keyword evidence="1" id="KW-0677">Repeat</keyword>
<organism evidence="7 8">
    <name type="scientific">Monosiga brevicollis</name>
    <name type="common">Choanoflagellate</name>
    <dbReference type="NCBI Taxonomy" id="81824"/>
    <lineage>
        <taxon>Eukaryota</taxon>
        <taxon>Choanoflagellata</taxon>
        <taxon>Craspedida</taxon>
        <taxon>Salpingoecidae</taxon>
        <taxon>Monosiga</taxon>
    </lineage>
</organism>
<reference evidence="7 8" key="1">
    <citation type="journal article" date="2008" name="Nature">
        <title>The genome of the choanoflagellate Monosiga brevicollis and the origin of metazoans.</title>
        <authorList>
            <consortium name="JGI Sequencing"/>
            <person name="King N."/>
            <person name="Westbrook M.J."/>
            <person name="Young S.L."/>
            <person name="Kuo A."/>
            <person name="Abedin M."/>
            <person name="Chapman J."/>
            <person name="Fairclough S."/>
            <person name="Hellsten U."/>
            <person name="Isogai Y."/>
            <person name="Letunic I."/>
            <person name="Marr M."/>
            <person name="Pincus D."/>
            <person name="Putnam N."/>
            <person name="Rokas A."/>
            <person name="Wright K.J."/>
            <person name="Zuzow R."/>
            <person name="Dirks W."/>
            <person name="Good M."/>
            <person name="Goodstein D."/>
            <person name="Lemons D."/>
            <person name="Li W."/>
            <person name="Lyons J.B."/>
            <person name="Morris A."/>
            <person name="Nichols S."/>
            <person name="Richter D.J."/>
            <person name="Salamov A."/>
            <person name="Bork P."/>
            <person name="Lim W.A."/>
            <person name="Manning G."/>
            <person name="Miller W.T."/>
            <person name="McGinnis W."/>
            <person name="Shapiro H."/>
            <person name="Tjian R."/>
            <person name="Grigoriev I.V."/>
            <person name="Rokhsar D."/>
        </authorList>
    </citation>
    <scope>NUCLEOTIDE SEQUENCE [LARGE SCALE GENOMIC DNA]</scope>
    <source>
        <strain evidence="8">MX1 / ATCC 50154</strain>
    </source>
</reference>
<dbReference type="AlphaFoldDB" id="A9VDA0"/>
<dbReference type="eggNOG" id="KOG4177">
    <property type="taxonomic scope" value="Eukaryota"/>
</dbReference>
<dbReference type="STRING" id="81824.A9VDA0"/>
<gene>
    <name evidence="7" type="ORF">MONBRDRAFT_39256</name>
</gene>
<dbReference type="RefSeq" id="XP_001750679.1">
    <property type="nucleotide sequence ID" value="XM_001750627.1"/>
</dbReference>
<name>A9VDA0_MONBE</name>
<dbReference type="Proteomes" id="UP000001357">
    <property type="component" value="Unassembled WGS sequence"/>
</dbReference>
<dbReference type="CDD" id="cd14686">
    <property type="entry name" value="bZIP"/>
    <property type="match status" value="1"/>
</dbReference>
<dbReference type="PANTHER" id="PTHR46680:SF3">
    <property type="entry name" value="NF-KAPPA-B INHIBITOR CACTUS"/>
    <property type="match status" value="1"/>
</dbReference>
<feature type="region of interest" description="Disordered" evidence="4">
    <location>
        <begin position="253"/>
        <end position="286"/>
    </location>
</feature>
<feature type="compositionally biased region" description="Pro residues" evidence="4">
    <location>
        <begin position="150"/>
        <end position="182"/>
    </location>
</feature>
<dbReference type="SUPFAM" id="SSF48403">
    <property type="entry name" value="Ankyrin repeat"/>
    <property type="match status" value="1"/>
</dbReference>
<keyword evidence="2 3" id="KW-0040">ANK repeat</keyword>
<keyword evidence="6" id="KW-0732">Signal</keyword>
<keyword evidence="5" id="KW-1133">Transmembrane helix</keyword>
<protein>
    <submittedName>
        <fullName evidence="7">Uncharacterized protein</fullName>
    </submittedName>
</protein>
<evidence type="ECO:0000256" key="3">
    <source>
        <dbReference type="PROSITE-ProRule" id="PRU00023"/>
    </source>
</evidence>
<dbReference type="Gene3D" id="1.25.40.20">
    <property type="entry name" value="Ankyrin repeat-containing domain"/>
    <property type="match status" value="2"/>
</dbReference>
<evidence type="ECO:0000256" key="2">
    <source>
        <dbReference type="ARBA" id="ARBA00023043"/>
    </source>
</evidence>
<sequence length="830" mass="87995">MARATYLSRRPWVPLLLLLLIWVQLLCFGPVSAVPVKTAQAQQTLGRLLAAAQAQADPNAPPAAGVGVGAGVGAGAGAAGGGGGGGGVESLFKSVSEPFAAARGQIKAFTATSEVRGCWVSILGVIVARSAVPPPFGSQGCHRYSQIAPRLPPSSPPSPPPPPLEQLLPPPPFYPPPRPRPTGMPRCKLPGTPPEDPTYNLPLCPPPSPFSTAAPFPTTTTAATAVPTASITNPRRSSATAATIITTTTTTMAPPAHVTSSPPADASHHHTLNVTHNPGTAPPPPSSLPSWALPVAICTGASILILLVIIAILLVRRRRRRHIAYSYADLNEATEELLDVKTQGYPGVAAPAISYNGTLASFDPFRPTLFSPSSPSSWAHSTVMTNQNPGPADIKACMFDADPADLAGVLSQANSKGDLLEEQDEFGFTLLSWAIRLERADLIPTFLELGANPAVIDTKHQTLLHLAAEQGNDQACARALSALLAAVASYPDIVNAYNDQGYTCLMQVAALNMPISARVLLAQPACNLRLGDPRGQTALHLAILHSSRDVLHEFRLAQPQHPLWTDCTATGATPLHLLATHNCTDELEWLLSTGAVRFNSEDGQGRTWLHCAVLEGHLQLMQHVLATLHVNQQMLIMMHAARDGTRPIDLATHLHATDVVEWLESHSARLSSSLAPNMLAPRKLSSHAMDEEEDQGTGYSDGCGNSPDSFRADSSEDESRRGASRTASLLLAAGSASDDHAQVTASTAASSRTSSSNLSLQSAESLNKRPSRSRAAYMRDRRQRAKKSEDAMESRVAALRSEEMALRAALAELQRDKEALLNSSQDNTEA</sequence>
<feature type="repeat" description="ANK" evidence="3">
    <location>
        <begin position="570"/>
        <end position="595"/>
    </location>
</feature>
<keyword evidence="5" id="KW-0812">Transmembrane</keyword>
<feature type="chain" id="PRO_5002743006" evidence="6">
    <location>
        <begin position="34"/>
        <end position="830"/>
    </location>
</feature>
<feature type="compositionally biased region" description="Basic and acidic residues" evidence="4">
    <location>
        <begin position="710"/>
        <end position="721"/>
    </location>
</feature>
<dbReference type="SMART" id="SM00248">
    <property type="entry name" value="ANK"/>
    <property type="match status" value="6"/>
</dbReference>
<dbReference type="InParanoid" id="A9VDA0"/>
<feature type="compositionally biased region" description="Low complexity" evidence="4">
    <location>
        <begin position="724"/>
        <end position="736"/>
    </location>
</feature>
<dbReference type="InterPro" id="IPR002110">
    <property type="entry name" value="Ankyrin_rpt"/>
</dbReference>
<dbReference type="KEGG" id="mbr:MONBRDRAFT_39256"/>
<feature type="compositionally biased region" description="Low complexity" evidence="4">
    <location>
        <begin position="744"/>
        <end position="765"/>
    </location>
</feature>
<feature type="transmembrane region" description="Helical" evidence="5">
    <location>
        <begin position="291"/>
        <end position="315"/>
    </location>
</feature>
<feature type="region of interest" description="Disordered" evidence="4">
    <location>
        <begin position="143"/>
        <end position="197"/>
    </location>
</feature>
<dbReference type="InterPro" id="IPR036770">
    <property type="entry name" value="Ankyrin_rpt-contain_sf"/>
</dbReference>
<dbReference type="PROSITE" id="PS50297">
    <property type="entry name" value="ANK_REP_REGION"/>
    <property type="match status" value="1"/>
</dbReference>
<evidence type="ECO:0000256" key="1">
    <source>
        <dbReference type="ARBA" id="ARBA00022737"/>
    </source>
</evidence>
<dbReference type="GeneID" id="5895974"/>
<evidence type="ECO:0000256" key="5">
    <source>
        <dbReference type="SAM" id="Phobius"/>
    </source>
</evidence>
<dbReference type="PANTHER" id="PTHR46680">
    <property type="entry name" value="NF-KAPPA-B INHIBITOR ALPHA"/>
    <property type="match status" value="1"/>
</dbReference>
<evidence type="ECO:0000256" key="6">
    <source>
        <dbReference type="SAM" id="SignalP"/>
    </source>
</evidence>
<keyword evidence="8" id="KW-1185">Reference proteome</keyword>
<dbReference type="EMBL" id="CH991586">
    <property type="protein sequence ID" value="EDQ84492.1"/>
    <property type="molecule type" value="Genomic_DNA"/>
</dbReference>
<evidence type="ECO:0000256" key="4">
    <source>
        <dbReference type="SAM" id="MobiDB-lite"/>
    </source>
</evidence>